<dbReference type="AlphaFoldDB" id="A0AAW2CBA8"/>
<evidence type="ECO:0000313" key="3">
    <source>
        <dbReference type="EMBL" id="KAK9995352.1"/>
    </source>
</evidence>
<dbReference type="Proteomes" id="UP001459277">
    <property type="component" value="Unassembled WGS sequence"/>
</dbReference>
<name>A0AAW2CBA8_9ROSI</name>
<organism evidence="3 4">
    <name type="scientific">Lithocarpus litseifolius</name>
    <dbReference type="NCBI Taxonomy" id="425828"/>
    <lineage>
        <taxon>Eukaryota</taxon>
        <taxon>Viridiplantae</taxon>
        <taxon>Streptophyta</taxon>
        <taxon>Embryophyta</taxon>
        <taxon>Tracheophyta</taxon>
        <taxon>Spermatophyta</taxon>
        <taxon>Magnoliopsida</taxon>
        <taxon>eudicotyledons</taxon>
        <taxon>Gunneridae</taxon>
        <taxon>Pentapetalae</taxon>
        <taxon>rosids</taxon>
        <taxon>fabids</taxon>
        <taxon>Fagales</taxon>
        <taxon>Fagaceae</taxon>
        <taxon>Lithocarpus</taxon>
    </lineage>
</organism>
<feature type="region of interest" description="Disordered" evidence="2">
    <location>
        <begin position="97"/>
        <end position="146"/>
    </location>
</feature>
<proteinExistence type="predicted"/>
<dbReference type="EMBL" id="JAZDWU010000007">
    <property type="protein sequence ID" value="KAK9995352.1"/>
    <property type="molecule type" value="Genomic_DNA"/>
</dbReference>
<protein>
    <submittedName>
        <fullName evidence="3">Uncharacterized protein</fullName>
    </submittedName>
</protein>
<reference evidence="3 4" key="1">
    <citation type="submission" date="2024-01" db="EMBL/GenBank/DDBJ databases">
        <title>A telomere-to-telomere, gap-free genome of sweet tea (Lithocarpus litseifolius).</title>
        <authorList>
            <person name="Zhou J."/>
        </authorList>
    </citation>
    <scope>NUCLEOTIDE SEQUENCE [LARGE SCALE GENOMIC DNA]</scope>
    <source>
        <strain evidence="3">Zhou-2022a</strain>
        <tissue evidence="3">Leaf</tissue>
    </source>
</reference>
<accession>A0AAW2CBA8</accession>
<keyword evidence="4" id="KW-1185">Reference proteome</keyword>
<feature type="coiled-coil region" evidence="1">
    <location>
        <begin position="218"/>
        <end position="287"/>
    </location>
</feature>
<feature type="compositionally biased region" description="Basic and acidic residues" evidence="2">
    <location>
        <begin position="97"/>
        <end position="118"/>
    </location>
</feature>
<evidence type="ECO:0000256" key="1">
    <source>
        <dbReference type="SAM" id="Coils"/>
    </source>
</evidence>
<gene>
    <name evidence="3" type="ORF">SO802_020038</name>
</gene>
<keyword evidence="1" id="KW-0175">Coiled coil</keyword>
<sequence length="412" mass="46462">MSDSNRNWKSRYFFLEGTNWVCREEEWGSIPQGFDNTWAFVRESGRRPLARPVIIEEQEAFILKVTEIPLEERKCRDLITPDALYTYYGGPVPTEEARRAVDKGTPKRKGDGIGDRSAKKQTVTLGDHFVTPLSPKRGAGKGLMTAQGPVTQEDERCLLTHKGYALEWLDSILGKKDADSCVSQSVQELRDSSLFDLARAMVRMRAMQIKGTKSEELLARQKKRITNLTDGLNQYKDACRTLNGKVRELKEKLEEGTRQLEKEREAKVTAEKELTSLLGQVETAKAEAVAEFKTSQTFIDACAEYYGDGFEDCLKQVKSLFPHLDLSKVSMDDLVPQQQEDFSLLLSSIKLEEPRTFSPPQNTPANGTPGKFSMNGELTTLRRLKNESLRPQHERINPPKTSLLILTGTALL</sequence>
<feature type="region of interest" description="Disordered" evidence="2">
    <location>
        <begin position="354"/>
        <end position="375"/>
    </location>
</feature>
<comment type="caution">
    <text evidence="3">The sequence shown here is derived from an EMBL/GenBank/DDBJ whole genome shotgun (WGS) entry which is preliminary data.</text>
</comment>
<evidence type="ECO:0000256" key="2">
    <source>
        <dbReference type="SAM" id="MobiDB-lite"/>
    </source>
</evidence>
<evidence type="ECO:0000313" key="4">
    <source>
        <dbReference type="Proteomes" id="UP001459277"/>
    </source>
</evidence>